<evidence type="ECO:0000256" key="4">
    <source>
        <dbReference type="ARBA" id="ARBA00022679"/>
    </source>
</evidence>
<dbReference type="UniPathway" id="UPA00031">
    <property type="reaction ID" value="UER00012"/>
</dbReference>
<dbReference type="InterPro" id="IPR015422">
    <property type="entry name" value="PyrdxlP-dep_Trfase_small"/>
</dbReference>
<dbReference type="PANTHER" id="PTHR43643:SF3">
    <property type="entry name" value="HISTIDINOL-PHOSPHATE AMINOTRANSFERASE"/>
    <property type="match status" value="1"/>
</dbReference>
<comment type="catalytic activity">
    <reaction evidence="7">
        <text>L-histidinol phosphate + 2-oxoglutarate = 3-(imidazol-4-yl)-2-oxopropyl phosphate + L-glutamate</text>
        <dbReference type="Rhea" id="RHEA:23744"/>
        <dbReference type="ChEBI" id="CHEBI:16810"/>
        <dbReference type="ChEBI" id="CHEBI:29985"/>
        <dbReference type="ChEBI" id="CHEBI:57766"/>
        <dbReference type="ChEBI" id="CHEBI:57980"/>
        <dbReference type="EC" id="2.6.1.9"/>
    </reaction>
</comment>
<comment type="caution">
    <text evidence="9">The sequence shown here is derived from an EMBL/GenBank/DDBJ whole genome shotgun (WGS) entry which is preliminary data.</text>
</comment>
<dbReference type="PANTHER" id="PTHR43643">
    <property type="entry name" value="HISTIDINOL-PHOSPHATE AMINOTRANSFERASE 2"/>
    <property type="match status" value="1"/>
</dbReference>
<dbReference type="InterPro" id="IPR050106">
    <property type="entry name" value="HistidinolP_aminotransfase"/>
</dbReference>
<reference evidence="9 10" key="1">
    <citation type="journal article" date="2015" name="Genome Announc.">
        <title>Expanding the biotechnology potential of lactobacilli through comparative genomics of 213 strains and associated genera.</title>
        <authorList>
            <person name="Sun Z."/>
            <person name="Harris H.M."/>
            <person name="McCann A."/>
            <person name="Guo C."/>
            <person name="Argimon S."/>
            <person name="Zhang W."/>
            <person name="Yang X."/>
            <person name="Jeffery I.B."/>
            <person name="Cooney J.C."/>
            <person name="Kagawa T.F."/>
            <person name="Liu W."/>
            <person name="Song Y."/>
            <person name="Salvetti E."/>
            <person name="Wrobel A."/>
            <person name="Rasinkangas P."/>
            <person name="Parkhill J."/>
            <person name="Rea M.C."/>
            <person name="O'Sullivan O."/>
            <person name="Ritari J."/>
            <person name="Douillard F.P."/>
            <person name="Paul Ross R."/>
            <person name="Yang R."/>
            <person name="Briner A.E."/>
            <person name="Felis G.E."/>
            <person name="de Vos W.M."/>
            <person name="Barrangou R."/>
            <person name="Klaenhammer T.R."/>
            <person name="Caufield P.W."/>
            <person name="Cui Y."/>
            <person name="Zhang H."/>
            <person name="O'Toole P.W."/>
        </authorList>
    </citation>
    <scope>NUCLEOTIDE SEQUENCE [LARGE SCALE GENOMIC DNA]</scope>
    <source>
        <strain evidence="9 10">DSM 19972</strain>
    </source>
</reference>
<evidence type="ECO:0000313" key="9">
    <source>
        <dbReference type="EMBL" id="KRL05810.1"/>
    </source>
</evidence>
<dbReference type="CDD" id="cd00609">
    <property type="entry name" value="AAT_like"/>
    <property type="match status" value="1"/>
</dbReference>
<evidence type="ECO:0000256" key="1">
    <source>
        <dbReference type="ARBA" id="ARBA00001933"/>
    </source>
</evidence>
<evidence type="ECO:0000256" key="7">
    <source>
        <dbReference type="HAMAP-Rule" id="MF_01023"/>
    </source>
</evidence>
<keyword evidence="4 7" id="KW-0808">Transferase</keyword>
<dbReference type="HAMAP" id="MF_01023">
    <property type="entry name" value="HisC_aminotrans_2"/>
    <property type="match status" value="1"/>
</dbReference>
<comment type="cofactor">
    <cofactor evidence="1 7">
        <name>pyridoxal 5'-phosphate</name>
        <dbReference type="ChEBI" id="CHEBI:597326"/>
    </cofactor>
</comment>
<evidence type="ECO:0000256" key="2">
    <source>
        <dbReference type="ARBA" id="ARBA00011738"/>
    </source>
</evidence>
<comment type="subunit">
    <text evidence="2 7">Homodimer.</text>
</comment>
<dbReference type="GO" id="GO:0030170">
    <property type="term" value="F:pyridoxal phosphate binding"/>
    <property type="evidence" value="ECO:0007669"/>
    <property type="project" value="InterPro"/>
</dbReference>
<dbReference type="GO" id="GO:0004400">
    <property type="term" value="F:histidinol-phosphate transaminase activity"/>
    <property type="evidence" value="ECO:0007669"/>
    <property type="project" value="UniProtKB-UniRule"/>
</dbReference>
<dbReference type="STRING" id="1423777.FD46_GL000566"/>
<name>A0A0R1MKF9_9LACO</name>
<dbReference type="PATRIC" id="fig|1423777.3.peg.585"/>
<evidence type="ECO:0000256" key="5">
    <source>
        <dbReference type="ARBA" id="ARBA00022898"/>
    </source>
</evidence>
<keyword evidence="6 7" id="KW-0368">Histidine biosynthesis</keyword>
<dbReference type="AlphaFoldDB" id="A0A0R1MKF9"/>
<proteinExistence type="inferred from homology"/>
<evidence type="ECO:0000256" key="6">
    <source>
        <dbReference type="ARBA" id="ARBA00023102"/>
    </source>
</evidence>
<feature type="domain" description="Aminotransferase class I/classII large" evidence="8">
    <location>
        <begin position="33"/>
        <end position="359"/>
    </location>
</feature>
<organism evidence="9 10">
    <name type="scientific">Liquorilactobacillus oeni DSM 19972</name>
    <dbReference type="NCBI Taxonomy" id="1423777"/>
    <lineage>
        <taxon>Bacteria</taxon>
        <taxon>Bacillati</taxon>
        <taxon>Bacillota</taxon>
        <taxon>Bacilli</taxon>
        <taxon>Lactobacillales</taxon>
        <taxon>Lactobacillaceae</taxon>
        <taxon>Liquorilactobacillus</taxon>
    </lineage>
</organism>
<dbReference type="Gene3D" id="3.40.640.10">
    <property type="entry name" value="Type I PLP-dependent aspartate aminotransferase-like (Major domain)"/>
    <property type="match status" value="1"/>
</dbReference>
<gene>
    <name evidence="7" type="primary">hisC</name>
    <name evidence="9" type="ORF">FD46_GL000566</name>
</gene>
<evidence type="ECO:0000256" key="3">
    <source>
        <dbReference type="ARBA" id="ARBA00022576"/>
    </source>
</evidence>
<feature type="modified residue" description="N6-(pyridoxal phosphate)lysine" evidence="7">
    <location>
        <position position="225"/>
    </location>
</feature>
<dbReference type="EMBL" id="AZEH01000020">
    <property type="protein sequence ID" value="KRL05810.1"/>
    <property type="molecule type" value="Genomic_DNA"/>
</dbReference>
<protein>
    <recommendedName>
        <fullName evidence="7">Histidinol-phosphate aminotransferase</fullName>
        <ecNumber evidence="7">2.6.1.9</ecNumber>
    </recommendedName>
    <alternativeName>
        <fullName evidence="7">Imidazole acetol-phosphate transaminase</fullName>
    </alternativeName>
</protein>
<dbReference type="Proteomes" id="UP000051686">
    <property type="component" value="Unassembled WGS sequence"/>
</dbReference>
<dbReference type="Pfam" id="PF00155">
    <property type="entry name" value="Aminotran_1_2"/>
    <property type="match status" value="1"/>
</dbReference>
<accession>A0A0R1MKF9</accession>
<evidence type="ECO:0000313" key="10">
    <source>
        <dbReference type="Proteomes" id="UP000051686"/>
    </source>
</evidence>
<sequence>MAELNLRRQVDDCQPYIAGETEAAVLKKYNLKSVVKLGSNENPYGPYTNARAAMKESLKYVNRYPEDDYVNLIAAIATQNGLTSKNVALGGGAGNVIETTSRLFLDEGDEVLIAKPTYRLYREVSLLMGAKVKAVPVKADFTYDFAAFKAAITPKTKMIWLCNPNNPTGAINAPQEIERFIDEVGDKVWVVVDEAYADFIQAGQRAHLTEKLDQKKLVIIRTFSKYYGLAGARVGYILARSKVISAYDTITEPFCVNRVGLFAARASLLLDQEEAGEIKQKLLKEKKQLSDKLIQLGFEVTSSQSNFIFAKLPNNLSSSETCAELMSHGVIIRECDAWGYPHHVRITVGKETENARLITELKKLLRVKVEEQ</sequence>
<dbReference type="InterPro" id="IPR015424">
    <property type="entry name" value="PyrdxlP-dep_Trfase"/>
</dbReference>
<dbReference type="EC" id="2.6.1.9" evidence="7"/>
<keyword evidence="7" id="KW-0028">Amino-acid biosynthesis</keyword>
<comment type="pathway">
    <text evidence="7">Amino-acid biosynthesis; L-histidine biosynthesis; L-histidine from 5-phospho-alpha-D-ribose 1-diphosphate: step 7/9.</text>
</comment>
<dbReference type="SUPFAM" id="SSF53383">
    <property type="entry name" value="PLP-dependent transferases"/>
    <property type="match status" value="1"/>
</dbReference>
<dbReference type="RefSeq" id="WP_057895539.1">
    <property type="nucleotide sequence ID" value="NZ_AZEH01000020.1"/>
</dbReference>
<dbReference type="InterPro" id="IPR015421">
    <property type="entry name" value="PyrdxlP-dep_Trfase_major"/>
</dbReference>
<dbReference type="InterPro" id="IPR005861">
    <property type="entry name" value="HisP_aminotrans"/>
</dbReference>
<dbReference type="Gene3D" id="3.90.1150.10">
    <property type="entry name" value="Aspartate Aminotransferase, domain 1"/>
    <property type="match status" value="1"/>
</dbReference>
<dbReference type="InterPro" id="IPR004839">
    <property type="entry name" value="Aminotransferase_I/II_large"/>
</dbReference>
<keyword evidence="5 7" id="KW-0663">Pyridoxal phosphate</keyword>
<keyword evidence="3 7" id="KW-0032">Aminotransferase</keyword>
<dbReference type="GO" id="GO:0000105">
    <property type="term" value="P:L-histidine biosynthetic process"/>
    <property type="evidence" value="ECO:0007669"/>
    <property type="project" value="UniProtKB-UniRule"/>
</dbReference>
<dbReference type="OrthoDB" id="9813612at2"/>
<keyword evidence="10" id="KW-1185">Reference proteome</keyword>
<evidence type="ECO:0000259" key="8">
    <source>
        <dbReference type="Pfam" id="PF00155"/>
    </source>
</evidence>
<comment type="similarity">
    <text evidence="7">Belongs to the class-II pyridoxal-phosphate-dependent aminotransferase family. Histidinol-phosphate aminotransferase subfamily.</text>
</comment>
<dbReference type="NCBIfam" id="TIGR01141">
    <property type="entry name" value="hisC"/>
    <property type="match status" value="1"/>
</dbReference>